<name>A0A0B2VDM5_TOXCA</name>
<dbReference type="AlphaFoldDB" id="A0A0B2VDM5"/>
<evidence type="ECO:0000313" key="2">
    <source>
        <dbReference type="EMBL" id="KHN79623.1"/>
    </source>
</evidence>
<evidence type="ECO:0000256" key="1">
    <source>
        <dbReference type="SAM" id="MobiDB-lite"/>
    </source>
</evidence>
<dbReference type="EMBL" id="JPKZ01001881">
    <property type="protein sequence ID" value="KHN79623.1"/>
    <property type="molecule type" value="Genomic_DNA"/>
</dbReference>
<gene>
    <name evidence="2" type="ORF">Tcan_10729</name>
</gene>
<proteinExistence type="predicted"/>
<sequence>MGLLLCNMNAKWIKNDSKREITKRNEVRIIAAFVPTRRSIAARGQPKDSASSPVSHRHERRTLQKSYCDMEIQSCRELFGDRRRCMTHPKSSNSESNPLFHFTIKFFSA</sequence>
<dbReference type="Proteomes" id="UP000031036">
    <property type="component" value="Unassembled WGS sequence"/>
</dbReference>
<keyword evidence="3" id="KW-1185">Reference proteome</keyword>
<accession>A0A0B2VDM5</accession>
<evidence type="ECO:0000313" key="3">
    <source>
        <dbReference type="Proteomes" id="UP000031036"/>
    </source>
</evidence>
<protein>
    <submittedName>
        <fullName evidence="2">Uncharacterized protein</fullName>
    </submittedName>
</protein>
<reference evidence="2 3" key="1">
    <citation type="submission" date="2014-11" db="EMBL/GenBank/DDBJ databases">
        <title>Genetic blueprint of the zoonotic pathogen Toxocara canis.</title>
        <authorList>
            <person name="Zhu X.-Q."/>
            <person name="Korhonen P.K."/>
            <person name="Cai H."/>
            <person name="Young N.D."/>
            <person name="Nejsum P."/>
            <person name="von Samson-Himmelstjerna G."/>
            <person name="Boag P.R."/>
            <person name="Tan P."/>
            <person name="Li Q."/>
            <person name="Min J."/>
            <person name="Yang Y."/>
            <person name="Wang X."/>
            <person name="Fang X."/>
            <person name="Hall R.S."/>
            <person name="Hofmann A."/>
            <person name="Sternberg P.W."/>
            <person name="Jex A.R."/>
            <person name="Gasser R.B."/>
        </authorList>
    </citation>
    <scope>NUCLEOTIDE SEQUENCE [LARGE SCALE GENOMIC DNA]</scope>
    <source>
        <strain evidence="2">PN_DK_2014</strain>
    </source>
</reference>
<organism evidence="2 3">
    <name type="scientific">Toxocara canis</name>
    <name type="common">Canine roundworm</name>
    <dbReference type="NCBI Taxonomy" id="6265"/>
    <lineage>
        <taxon>Eukaryota</taxon>
        <taxon>Metazoa</taxon>
        <taxon>Ecdysozoa</taxon>
        <taxon>Nematoda</taxon>
        <taxon>Chromadorea</taxon>
        <taxon>Rhabditida</taxon>
        <taxon>Spirurina</taxon>
        <taxon>Ascaridomorpha</taxon>
        <taxon>Ascaridoidea</taxon>
        <taxon>Toxocaridae</taxon>
        <taxon>Toxocara</taxon>
    </lineage>
</organism>
<feature type="region of interest" description="Disordered" evidence="1">
    <location>
        <begin position="40"/>
        <end position="61"/>
    </location>
</feature>
<comment type="caution">
    <text evidence="2">The sequence shown here is derived from an EMBL/GenBank/DDBJ whole genome shotgun (WGS) entry which is preliminary data.</text>
</comment>